<accession>A0AAE3EEM4</accession>
<dbReference type="RefSeq" id="WP_228615423.1">
    <property type="nucleotide sequence ID" value="NZ_QEFP02000014.1"/>
</dbReference>
<evidence type="ECO:0000313" key="3">
    <source>
        <dbReference type="Proteomes" id="UP000245509"/>
    </source>
</evidence>
<evidence type="ECO:0000313" key="2">
    <source>
        <dbReference type="EMBL" id="MCC5447198.1"/>
    </source>
</evidence>
<name>A0AAE3EEM4_NANST</name>
<keyword evidence="1" id="KW-1133">Transmembrane helix</keyword>
<sequence>MEADNSINFLIFLIIAIVIIILAIIFYYYIASNSIQTNVTSVGYKILNQSGLG</sequence>
<comment type="caution">
    <text evidence="2">The sequence shown here is derived from an EMBL/GenBank/DDBJ whole genome shotgun (WGS) entry which is preliminary data.</text>
</comment>
<reference evidence="2" key="1">
    <citation type="journal article" date="2015" name="Appl. Environ. Microbiol.">
        <title>Nanoarchaeota, Their Sulfolobales Host, and Nanoarchaeota Virus Distribution across Yellowstone National Park Hot Springs.</title>
        <authorList>
            <person name="Munson-McGee J.H."/>
            <person name="Field E.K."/>
            <person name="Bateson M."/>
            <person name="Rooney C."/>
            <person name="Stepanauskas R."/>
            <person name="Young M.J."/>
        </authorList>
    </citation>
    <scope>NUCLEOTIDE SEQUENCE</scope>
    <source>
        <strain evidence="2">SCGC AB-777_F03</strain>
    </source>
</reference>
<reference evidence="2" key="2">
    <citation type="submission" date="2017-05" db="EMBL/GenBank/DDBJ databases">
        <authorList>
            <person name="Munson-Mcgee J.H."/>
        </authorList>
    </citation>
    <scope>NUCLEOTIDE SEQUENCE</scope>
    <source>
        <strain evidence="2">SCGC AB-777_F03</strain>
    </source>
</reference>
<protein>
    <submittedName>
        <fullName evidence="2">Uncharacterized protein</fullName>
    </submittedName>
</protein>
<gene>
    <name evidence="2" type="ORF">DDW03_002160</name>
</gene>
<proteinExistence type="predicted"/>
<dbReference type="Proteomes" id="UP000245509">
    <property type="component" value="Unassembled WGS sequence"/>
</dbReference>
<keyword evidence="1" id="KW-0812">Transmembrane</keyword>
<keyword evidence="1" id="KW-0472">Membrane</keyword>
<feature type="transmembrane region" description="Helical" evidence="1">
    <location>
        <begin position="7"/>
        <end position="30"/>
    </location>
</feature>
<reference evidence="2" key="3">
    <citation type="submission" date="2021-11" db="EMBL/GenBank/DDBJ databases">
        <authorList>
            <person name="Munson-Mcgee J."/>
            <person name="Field E."/>
            <person name="Bateson M."/>
            <person name="Rooney C."/>
            <person name="Stepanauskas R."/>
            <person name="Young M."/>
        </authorList>
    </citation>
    <scope>NUCLEOTIDE SEQUENCE</scope>
    <source>
        <strain evidence="2">SCGC AB-777_F03</strain>
    </source>
</reference>
<dbReference type="AlphaFoldDB" id="A0AAE3EEM4"/>
<organism evidence="2 3">
    <name type="scientific">Nanobsidianus stetteri</name>
    <dbReference type="NCBI Taxonomy" id="1294122"/>
    <lineage>
        <taxon>Archaea</taxon>
        <taxon>Nanobdellota</taxon>
        <taxon>Candidatus Nanoarchaeia</taxon>
        <taxon>Nanoarchaeales</taxon>
        <taxon>Nanopusillaceae</taxon>
        <taxon>Candidatus Nanobsidianus</taxon>
    </lineage>
</organism>
<dbReference type="EMBL" id="QEFP02000014">
    <property type="protein sequence ID" value="MCC5447198.1"/>
    <property type="molecule type" value="Genomic_DNA"/>
</dbReference>
<evidence type="ECO:0000256" key="1">
    <source>
        <dbReference type="SAM" id="Phobius"/>
    </source>
</evidence>